<dbReference type="EMBL" id="CAJVPJ010003891">
    <property type="protein sequence ID" value="CAG8645972.1"/>
    <property type="molecule type" value="Genomic_DNA"/>
</dbReference>
<dbReference type="Proteomes" id="UP000789572">
    <property type="component" value="Unassembled WGS sequence"/>
</dbReference>
<dbReference type="AlphaFoldDB" id="A0A9N9DRX9"/>
<evidence type="ECO:0000313" key="1">
    <source>
        <dbReference type="EMBL" id="CAG8645972.1"/>
    </source>
</evidence>
<gene>
    <name evidence="1" type="ORF">POCULU_LOCUS9684</name>
</gene>
<name>A0A9N9DRX9_9GLOM</name>
<organism evidence="1 2">
    <name type="scientific">Paraglomus occultum</name>
    <dbReference type="NCBI Taxonomy" id="144539"/>
    <lineage>
        <taxon>Eukaryota</taxon>
        <taxon>Fungi</taxon>
        <taxon>Fungi incertae sedis</taxon>
        <taxon>Mucoromycota</taxon>
        <taxon>Glomeromycotina</taxon>
        <taxon>Glomeromycetes</taxon>
        <taxon>Paraglomerales</taxon>
        <taxon>Paraglomeraceae</taxon>
        <taxon>Paraglomus</taxon>
    </lineage>
</organism>
<keyword evidence="2" id="KW-1185">Reference proteome</keyword>
<feature type="non-terminal residue" evidence="1">
    <location>
        <position position="575"/>
    </location>
</feature>
<accession>A0A9N9DRX9</accession>
<feature type="non-terminal residue" evidence="1">
    <location>
        <position position="1"/>
    </location>
</feature>
<reference evidence="1" key="1">
    <citation type="submission" date="2021-06" db="EMBL/GenBank/DDBJ databases">
        <authorList>
            <person name="Kallberg Y."/>
            <person name="Tangrot J."/>
            <person name="Rosling A."/>
        </authorList>
    </citation>
    <scope>NUCLEOTIDE SEQUENCE</scope>
    <source>
        <strain evidence="1">IA702</strain>
    </source>
</reference>
<evidence type="ECO:0000313" key="2">
    <source>
        <dbReference type="Proteomes" id="UP000789572"/>
    </source>
</evidence>
<comment type="caution">
    <text evidence="1">The sequence shown here is derived from an EMBL/GenBank/DDBJ whole genome shotgun (WGS) entry which is preliminary data.</text>
</comment>
<proteinExistence type="predicted"/>
<protein>
    <submittedName>
        <fullName evidence="1">5784_t:CDS:1</fullName>
    </submittedName>
</protein>
<sequence length="575" mass="64973">DNGLYKDEYDDSDTTVVGIIRVKIDQVKEVVLSDGLSGMGVRVFKVNSQGAANNEMPAYTASYVCGVHCVPVHNAKGQLIFDIFDKNLTAGSFSLPLGELMTRNADGLYNRKQLLEKSEQINIPGGVKCMIQLEAQFYSTKFESNRFDFSKDTVDINDLYRLIGMTFNAVAFDVSNKLALCFNFESASDLFHALTTRIKTDKQLMSDPLNEPESTGNGAPPEKANFTSISLPVYSLVPPKTKSKRVHKFEANGCNNKVISYTRCNVQEISSVGKFKPEPWVASGVRTAVMLDDRNDRVLFIGKHTIQLWSNFAEESKTLQYIWCIPITEQNRKKDLIEEYFIEWAELTKLSGEVFIIELKGSADTYKIRLPRKDAPASFQTVKDASYALGILNLFERESWADEGYQHYETLLDGCKSIIARALSSDSIESTDELERRGSRLKSIGDESERRDFPLKAIGGTFINDSKTAWSEILQVLMQFNCERTNTLTKELLMKKKITLTLDDFEEEKRMSDLSCAISLGRTDIVRLLLLYYCERATSVNKKSETNPDFENNLRIVVPEFGRLCEKHPDIALEL</sequence>